<dbReference type="GO" id="GO:0042777">
    <property type="term" value="P:proton motive force-driven plasma membrane ATP synthesis"/>
    <property type="evidence" value="ECO:0007669"/>
    <property type="project" value="UniProtKB-UniRule"/>
</dbReference>
<protein>
    <recommendedName>
        <fullName evidence="12">ATP synthase gamma chain</fullName>
    </recommendedName>
    <alternativeName>
        <fullName evidence="12">ATP synthase F1 sector gamma subunit</fullName>
    </alternativeName>
    <alternativeName>
        <fullName evidence="12">F-ATPase gamma subunit</fullName>
    </alternativeName>
</protein>
<evidence type="ECO:0000313" key="14">
    <source>
        <dbReference type="Proteomes" id="UP000186878"/>
    </source>
</evidence>
<keyword evidence="7 12" id="KW-0375">Hydrogen ion transport</keyword>
<dbReference type="AlphaFoldDB" id="A0A1Q8SS22"/>
<name>A0A1Q8SS22_9GAMM</name>
<dbReference type="Pfam" id="PF00231">
    <property type="entry name" value="ATP-synt"/>
    <property type="match status" value="1"/>
</dbReference>
<comment type="caution">
    <text evidence="13">The sequence shown here is derived from an EMBL/GenBank/DDBJ whole genome shotgun (WGS) entry which is preliminary data.</text>
</comment>
<evidence type="ECO:0000256" key="2">
    <source>
        <dbReference type="ARBA" id="ARBA00004170"/>
    </source>
</evidence>
<comment type="subunit">
    <text evidence="4 12">F-type ATPases have 2 components, CF(1) - the catalytic core - and CF(0) - the membrane proton channel. CF(1) has five subunits: alpha(3), beta(3), gamma(1), delta(1), epsilon(1). CF(0) has three main subunits: a, b and c.</text>
</comment>
<keyword evidence="11 12" id="KW-0066">ATP synthesis</keyword>
<dbReference type="PROSITE" id="PS00153">
    <property type="entry name" value="ATPASE_GAMMA"/>
    <property type="match status" value="1"/>
</dbReference>
<dbReference type="GO" id="GO:0046933">
    <property type="term" value="F:proton-transporting ATP synthase activity, rotational mechanism"/>
    <property type="evidence" value="ECO:0007669"/>
    <property type="project" value="UniProtKB-UniRule"/>
</dbReference>
<evidence type="ECO:0000313" key="13">
    <source>
        <dbReference type="EMBL" id="OLO04211.1"/>
    </source>
</evidence>
<dbReference type="InterPro" id="IPR035968">
    <property type="entry name" value="ATP_synth_F1_ATPase_gsu"/>
</dbReference>
<evidence type="ECO:0000256" key="7">
    <source>
        <dbReference type="ARBA" id="ARBA00022781"/>
    </source>
</evidence>
<dbReference type="PRINTS" id="PR00126">
    <property type="entry name" value="ATPASEGAMMA"/>
</dbReference>
<evidence type="ECO:0000256" key="6">
    <source>
        <dbReference type="ARBA" id="ARBA00022475"/>
    </source>
</evidence>
<keyword evidence="6 12" id="KW-1003">Cell membrane</keyword>
<dbReference type="GO" id="GO:0005886">
    <property type="term" value="C:plasma membrane"/>
    <property type="evidence" value="ECO:0007669"/>
    <property type="project" value="UniProtKB-SubCell"/>
</dbReference>
<dbReference type="NCBIfam" id="TIGR01146">
    <property type="entry name" value="ATPsyn_F1gamma"/>
    <property type="match status" value="1"/>
</dbReference>
<keyword evidence="9 12" id="KW-0472">Membrane</keyword>
<dbReference type="Gene3D" id="1.10.287.80">
    <property type="entry name" value="ATP synthase, gamma subunit, helix hairpin domain"/>
    <property type="match status" value="2"/>
</dbReference>
<dbReference type="InterPro" id="IPR000131">
    <property type="entry name" value="ATP_synth_F1_gsu"/>
</dbReference>
<dbReference type="EMBL" id="MSDO01000012">
    <property type="protein sequence ID" value="OLO04211.1"/>
    <property type="molecule type" value="Genomic_DNA"/>
</dbReference>
<organism evidence="13 14">
    <name type="scientific">Salinicola socius</name>
    <dbReference type="NCBI Taxonomy" id="404433"/>
    <lineage>
        <taxon>Bacteria</taxon>
        <taxon>Pseudomonadati</taxon>
        <taxon>Pseudomonadota</taxon>
        <taxon>Gammaproteobacteria</taxon>
        <taxon>Oceanospirillales</taxon>
        <taxon>Halomonadaceae</taxon>
        <taxon>Salinicola</taxon>
    </lineage>
</organism>
<dbReference type="PANTHER" id="PTHR11693:SF22">
    <property type="entry name" value="ATP SYNTHASE SUBUNIT GAMMA, MITOCHONDRIAL"/>
    <property type="match status" value="1"/>
</dbReference>
<dbReference type="HAMAP" id="MF_00815">
    <property type="entry name" value="ATP_synth_gamma_bact"/>
    <property type="match status" value="1"/>
</dbReference>
<dbReference type="GO" id="GO:0045259">
    <property type="term" value="C:proton-transporting ATP synthase complex"/>
    <property type="evidence" value="ECO:0007669"/>
    <property type="project" value="UniProtKB-KW"/>
</dbReference>
<evidence type="ECO:0000256" key="1">
    <source>
        <dbReference type="ARBA" id="ARBA00003456"/>
    </source>
</evidence>
<dbReference type="NCBIfam" id="NF004144">
    <property type="entry name" value="PRK05621.1-1"/>
    <property type="match status" value="1"/>
</dbReference>
<dbReference type="SUPFAM" id="SSF52943">
    <property type="entry name" value="ATP synthase (F1-ATPase), gamma subunit"/>
    <property type="match status" value="1"/>
</dbReference>
<reference evidence="13 14" key="1">
    <citation type="submission" date="2016-12" db="EMBL/GenBank/DDBJ databases">
        <title>Draft genome sequences of strains Salinicola socius SMB35, Salinicola sp. MH3R3-1 and Chromohalobacter sp. SMB17 from the Verkhnekamsk potash mining region of Russia.</title>
        <authorList>
            <person name="Mavrodi D.V."/>
            <person name="Olsson B.E."/>
            <person name="Korsakova E.S."/>
            <person name="Pyankova A."/>
            <person name="Mavrodi O.V."/>
            <person name="Plotnikova E.G."/>
        </authorList>
    </citation>
    <scope>NUCLEOTIDE SEQUENCE [LARGE SCALE GENOMIC DNA]</scope>
    <source>
        <strain evidence="13 14">SMB35</strain>
    </source>
</reference>
<evidence type="ECO:0000256" key="8">
    <source>
        <dbReference type="ARBA" id="ARBA00023065"/>
    </source>
</evidence>
<proteinExistence type="inferred from homology"/>
<evidence type="ECO:0000256" key="12">
    <source>
        <dbReference type="HAMAP-Rule" id="MF_00815"/>
    </source>
</evidence>
<evidence type="ECO:0000256" key="9">
    <source>
        <dbReference type="ARBA" id="ARBA00023136"/>
    </source>
</evidence>
<dbReference type="Gene3D" id="3.40.1380.10">
    <property type="match status" value="1"/>
</dbReference>
<dbReference type="FunFam" id="1.10.287.80:FF:000005">
    <property type="entry name" value="ATP synthase gamma chain"/>
    <property type="match status" value="1"/>
</dbReference>
<accession>A0A1Q8SS22</accession>
<keyword evidence="10 12" id="KW-0139">CF(1)</keyword>
<evidence type="ECO:0000256" key="4">
    <source>
        <dbReference type="ARBA" id="ARBA00011648"/>
    </source>
</evidence>
<gene>
    <name evidence="12" type="primary">atpG</name>
    <name evidence="13" type="ORF">BTW07_09965</name>
</gene>
<dbReference type="OrthoDB" id="9812769at2"/>
<keyword evidence="8 12" id="KW-0406">Ion transport</keyword>
<evidence type="ECO:0000256" key="10">
    <source>
        <dbReference type="ARBA" id="ARBA00023196"/>
    </source>
</evidence>
<dbReference type="Proteomes" id="UP000186878">
    <property type="component" value="Unassembled WGS sequence"/>
</dbReference>
<dbReference type="RefSeq" id="WP_075570033.1">
    <property type="nucleotide sequence ID" value="NZ_MSDO01000012.1"/>
</dbReference>
<evidence type="ECO:0000256" key="5">
    <source>
        <dbReference type="ARBA" id="ARBA00022448"/>
    </source>
</evidence>
<comment type="similarity">
    <text evidence="3 12">Belongs to the ATPase gamma chain family.</text>
</comment>
<keyword evidence="5 12" id="KW-0813">Transport</keyword>
<dbReference type="GO" id="GO:0005524">
    <property type="term" value="F:ATP binding"/>
    <property type="evidence" value="ECO:0007669"/>
    <property type="project" value="UniProtKB-UniRule"/>
</dbReference>
<dbReference type="InterPro" id="IPR023632">
    <property type="entry name" value="ATP_synth_F1_gsu_CS"/>
</dbReference>
<comment type="subcellular location">
    <subcellularLocation>
        <location evidence="12">Cell membrane</location>
        <topology evidence="12">Peripheral membrane protein</topology>
    </subcellularLocation>
    <subcellularLocation>
        <location evidence="2">Membrane</location>
        <topology evidence="2">Peripheral membrane protein</topology>
    </subcellularLocation>
</comment>
<dbReference type="PANTHER" id="PTHR11693">
    <property type="entry name" value="ATP SYNTHASE GAMMA CHAIN"/>
    <property type="match status" value="1"/>
</dbReference>
<keyword evidence="14" id="KW-1185">Reference proteome</keyword>
<evidence type="ECO:0000256" key="11">
    <source>
        <dbReference type="ARBA" id="ARBA00023310"/>
    </source>
</evidence>
<dbReference type="STRING" id="404433.BTW07_09965"/>
<dbReference type="CDD" id="cd12151">
    <property type="entry name" value="F1-ATPase_gamma"/>
    <property type="match status" value="1"/>
</dbReference>
<evidence type="ECO:0000256" key="3">
    <source>
        <dbReference type="ARBA" id="ARBA00007681"/>
    </source>
</evidence>
<sequence length="296" mass="32291">MAAGKEIKSQIGSIKNTQKITSAMEMVAASKMRRAQERMAASQPYAKLIRRVVGHVAKANPEYRHDYMIERDVKRVGYIVVSSDRGLAGGLNVNMFKAVVKHARDWDQKGVGADFAAIGSKAGGFFRKRGGNLLAAKKGLGDAPEAQDLVGSVKVMLDAFDEGSLDRLYVVYNEFVNTMSQKPVVRQLLPLEAVADEGDGEEQPSPGDTHKSWDYLYEPDAKTLLDHLLVRYVESQVYQAVVENAACEQAARMIAMKNATDNAGDLIDDLQLVYNKARQAAITQEISEIVGGAAAV</sequence>
<comment type="function">
    <text evidence="1 12">Produces ATP from ADP in the presence of a proton gradient across the membrane. The gamma chain is believed to be important in regulating ATPase activity and the flow of protons through the CF(0) complex.</text>
</comment>